<proteinExistence type="predicted"/>
<reference evidence="1 2" key="1">
    <citation type="submission" date="2008-03" db="EMBL/GenBank/DDBJ databases">
        <title>Complete sequence of plasmid1 of Beijerinckia indica subsp. indica ATCC 9039.</title>
        <authorList>
            <consortium name="US DOE Joint Genome Institute"/>
            <person name="Copeland A."/>
            <person name="Lucas S."/>
            <person name="Lapidus A."/>
            <person name="Glavina del Rio T."/>
            <person name="Dalin E."/>
            <person name="Tice H."/>
            <person name="Bruce D."/>
            <person name="Goodwin L."/>
            <person name="Pitluck S."/>
            <person name="LaButti K."/>
            <person name="Schmutz J."/>
            <person name="Larimer F."/>
            <person name="Land M."/>
            <person name="Hauser L."/>
            <person name="Kyrpides N."/>
            <person name="Mikhailova N."/>
            <person name="Dunfield P.F."/>
            <person name="Dedysh S.N."/>
            <person name="Liesack W."/>
            <person name="Saw J.H."/>
            <person name="Alam M."/>
            <person name="Chen Y."/>
            <person name="Murrell J.C."/>
            <person name="Richardson P."/>
        </authorList>
    </citation>
    <scope>NUCLEOTIDE SEQUENCE [LARGE SCALE GENOMIC DNA]</scope>
    <source>
        <strain evidence="2">ATCC 9039 / DSM 1715 / NCIMB 8712</strain>
        <plasmid evidence="1 2">pBIND01</plasmid>
    </source>
</reference>
<dbReference type="OrthoDB" id="8452217at2"/>
<dbReference type="RefSeq" id="WP_012382893.1">
    <property type="nucleotide sequence ID" value="NC_010580.1"/>
</dbReference>
<keyword evidence="1" id="KW-0614">Plasmid</keyword>
<evidence type="ECO:0000313" key="2">
    <source>
        <dbReference type="Proteomes" id="UP000001695"/>
    </source>
</evidence>
<keyword evidence="2" id="KW-1185">Reference proteome</keyword>
<dbReference type="AlphaFoldDB" id="B2IL80"/>
<gene>
    <name evidence="1" type="ordered locus">Bind_3728</name>
</gene>
<accession>B2IL80</accession>
<geneLocation type="plasmid" evidence="1 2">
    <name>pBIND01</name>
</geneLocation>
<organism evidence="1 2">
    <name type="scientific">Beijerinckia indica subsp. indica (strain ATCC 9039 / DSM 1715 / NCIMB 8712)</name>
    <dbReference type="NCBI Taxonomy" id="395963"/>
    <lineage>
        <taxon>Bacteria</taxon>
        <taxon>Pseudomonadati</taxon>
        <taxon>Pseudomonadota</taxon>
        <taxon>Alphaproteobacteria</taxon>
        <taxon>Hyphomicrobiales</taxon>
        <taxon>Beijerinckiaceae</taxon>
        <taxon>Beijerinckia</taxon>
    </lineage>
</organism>
<dbReference type="KEGG" id="bid:Bind_3728"/>
<dbReference type="HOGENOM" id="CLU_2462852_0_0_5"/>
<protein>
    <submittedName>
        <fullName evidence="1">Uncharacterized protein</fullName>
    </submittedName>
</protein>
<sequence length="88" mass="9865">MTLYRLRLVEELIEGDTGEFIVEAKTPGDAASVLLTAHAEAREKDSNHVVLPDGQSQHIEPDNIIRTRLFCMLLDDDGNELYEIDPEA</sequence>
<dbReference type="Proteomes" id="UP000001695">
    <property type="component" value="Plasmid pBIND01"/>
</dbReference>
<evidence type="ECO:0000313" key="1">
    <source>
        <dbReference type="EMBL" id="ACB97280.1"/>
    </source>
</evidence>
<name>B2IL80_BEII9</name>
<dbReference type="EMBL" id="CP001017">
    <property type="protein sequence ID" value="ACB97280.1"/>
    <property type="molecule type" value="Genomic_DNA"/>
</dbReference>